<accession>A0ABR9ZXV4</accession>
<dbReference type="Proteomes" id="UP000614200">
    <property type="component" value="Unassembled WGS sequence"/>
</dbReference>
<sequence length="78" mass="9116">MNQENCEKVIEILQCTHTTKSFKLTNNELGKLFDSAQSGNEMAFIYLAEWFFTYAQTKETSSPFETALYETLRPFFKN</sequence>
<comment type="caution">
    <text evidence="1">The sequence shown here is derived from an EMBL/GenBank/DDBJ whole genome shotgun (WGS) entry which is preliminary data.</text>
</comment>
<name>A0ABR9ZXV4_9FIRM</name>
<proteinExistence type="predicted"/>
<keyword evidence="2" id="KW-1185">Reference proteome</keyword>
<dbReference type="RefSeq" id="WP_194703527.1">
    <property type="nucleotide sequence ID" value="NZ_JADKNH010000014.1"/>
</dbReference>
<gene>
    <name evidence="1" type="ORF">ISU02_19530</name>
</gene>
<evidence type="ECO:0000313" key="2">
    <source>
        <dbReference type="Proteomes" id="UP000614200"/>
    </source>
</evidence>
<protein>
    <submittedName>
        <fullName evidence="1">Uncharacterized protein</fullName>
    </submittedName>
</protein>
<reference evidence="1 2" key="1">
    <citation type="submission" date="2020-11" db="EMBL/GenBank/DDBJ databases">
        <title>Fusibacter basophilias sp. nov.</title>
        <authorList>
            <person name="Qiu D."/>
        </authorList>
    </citation>
    <scope>NUCLEOTIDE SEQUENCE [LARGE SCALE GENOMIC DNA]</scope>
    <source>
        <strain evidence="1 2">Q10-2</strain>
    </source>
</reference>
<dbReference type="EMBL" id="JADKNH010000014">
    <property type="protein sequence ID" value="MBF4695290.1"/>
    <property type="molecule type" value="Genomic_DNA"/>
</dbReference>
<evidence type="ECO:0000313" key="1">
    <source>
        <dbReference type="EMBL" id="MBF4695290.1"/>
    </source>
</evidence>
<organism evidence="1 2">
    <name type="scientific">Fusibacter ferrireducens</name>
    <dbReference type="NCBI Taxonomy" id="2785058"/>
    <lineage>
        <taxon>Bacteria</taxon>
        <taxon>Bacillati</taxon>
        <taxon>Bacillota</taxon>
        <taxon>Clostridia</taxon>
        <taxon>Eubacteriales</taxon>
        <taxon>Eubacteriales Family XII. Incertae Sedis</taxon>
        <taxon>Fusibacter</taxon>
    </lineage>
</organism>